<dbReference type="AlphaFoldDB" id="A0A1I7MMH9"/>
<sequence length="517" mass="57017">MGAEVESATYTRSERTRYRERLESSLDELKEYLADGELSDTGRIGLELELNLVGDDQLAAPVNEQVLAAIDDPAFQTELGRFTIELNHPALTIRGTGLTELEASLRAQLERAEERAVRAGASILPVGILPTLRGEDLSGEGWISEGNRYAALNTAVLESRGEEILIDIDGPEHLAYYAQDIAAESACTSMQLHLEVTRERFGPVWNASQAMAGPQLALAANSPLFLGSLLWDESRIAVFQQAIDTRSPELARQGVRPRVWFGERWVDGIEDLFEENVAFFPSLLPEAFDVPRQTAAGAPTLPELMLHNGTVYRWNRPIFDPGKDAESTPSGESAARPANIRVENRILPAGPTFTDMIANAAFYFGLVRHLVDGDERPWERMAFSTAQESFYACAQDGLRAEVYWPGFGQIPVTELLDRHLLPSARRGLEMLEVDPAVIDRYMDVLTGRTRNGQTGAVWISRTLKALEEGGMPRAEALAELVARYRRNVATHEPVHTWPVEGVNSGSVHHGGALLPRG</sequence>
<dbReference type="Pfam" id="PF04107">
    <property type="entry name" value="GCS2"/>
    <property type="match status" value="1"/>
</dbReference>
<dbReference type="InterPro" id="IPR016602">
    <property type="entry name" value="UCP012666"/>
</dbReference>
<dbReference type="STRING" id="574650.SAMN04487966_10658"/>
<evidence type="ECO:0008006" key="4">
    <source>
        <dbReference type="Google" id="ProtNLM"/>
    </source>
</evidence>
<dbReference type="InterPro" id="IPR014746">
    <property type="entry name" value="Gln_synth/guanido_kin_cat_dom"/>
</dbReference>
<organism evidence="2 3">
    <name type="scientific">Micrococcus terreus</name>
    <dbReference type="NCBI Taxonomy" id="574650"/>
    <lineage>
        <taxon>Bacteria</taxon>
        <taxon>Bacillati</taxon>
        <taxon>Actinomycetota</taxon>
        <taxon>Actinomycetes</taxon>
        <taxon>Micrococcales</taxon>
        <taxon>Micrococcaceae</taxon>
        <taxon>Micrococcus</taxon>
    </lineage>
</organism>
<evidence type="ECO:0000256" key="1">
    <source>
        <dbReference type="ARBA" id="ARBA00048819"/>
    </source>
</evidence>
<comment type="catalytic activity">
    <reaction evidence="1">
        <text>L-cysteine + L-glutamate + ATP = gamma-L-glutamyl-L-cysteine + ADP + phosphate + H(+)</text>
        <dbReference type="Rhea" id="RHEA:13285"/>
        <dbReference type="ChEBI" id="CHEBI:15378"/>
        <dbReference type="ChEBI" id="CHEBI:29985"/>
        <dbReference type="ChEBI" id="CHEBI:30616"/>
        <dbReference type="ChEBI" id="CHEBI:35235"/>
        <dbReference type="ChEBI" id="CHEBI:43474"/>
        <dbReference type="ChEBI" id="CHEBI:58173"/>
        <dbReference type="ChEBI" id="CHEBI:456216"/>
        <dbReference type="EC" id="6.3.2.2"/>
    </reaction>
</comment>
<keyword evidence="3" id="KW-1185">Reference proteome</keyword>
<dbReference type="Proteomes" id="UP000198881">
    <property type="component" value="Unassembled WGS sequence"/>
</dbReference>
<reference evidence="2 3" key="1">
    <citation type="submission" date="2016-10" db="EMBL/GenBank/DDBJ databases">
        <authorList>
            <person name="de Groot N.N."/>
        </authorList>
    </citation>
    <scope>NUCLEOTIDE SEQUENCE [LARGE SCALE GENOMIC DNA]</scope>
    <source>
        <strain evidence="2 3">CGMCC 1.7054</strain>
    </source>
</reference>
<dbReference type="InterPro" id="IPR050141">
    <property type="entry name" value="GCL_type2/YbdK_subfam"/>
</dbReference>
<dbReference type="EMBL" id="FPCG01000006">
    <property type="protein sequence ID" value="SFV23136.1"/>
    <property type="molecule type" value="Genomic_DNA"/>
</dbReference>
<protein>
    <recommendedName>
        <fullName evidence="4">Gamma-glutamyl:cysteine ligase YbdK, ATP-grasp superfamily</fullName>
    </recommendedName>
</protein>
<dbReference type="Gene3D" id="3.30.590.20">
    <property type="match status" value="1"/>
</dbReference>
<gene>
    <name evidence="2" type="ORF">SAMN04487966_10658</name>
</gene>
<dbReference type="RefSeq" id="WP_091697238.1">
    <property type="nucleotide sequence ID" value="NZ_FPCG01000006.1"/>
</dbReference>
<evidence type="ECO:0000313" key="2">
    <source>
        <dbReference type="EMBL" id="SFV23136.1"/>
    </source>
</evidence>
<dbReference type="PANTHER" id="PTHR36510:SF3">
    <property type="entry name" value="CONSERVED PROTEIN"/>
    <property type="match status" value="1"/>
</dbReference>
<dbReference type="SUPFAM" id="SSF55931">
    <property type="entry name" value="Glutamine synthetase/guanido kinase"/>
    <property type="match status" value="1"/>
</dbReference>
<dbReference type="PANTHER" id="PTHR36510">
    <property type="entry name" value="GLUTAMATE--CYSTEINE LIGASE 2-RELATED"/>
    <property type="match status" value="1"/>
</dbReference>
<proteinExistence type="predicted"/>
<dbReference type="InterPro" id="IPR006336">
    <property type="entry name" value="GCS2"/>
</dbReference>
<dbReference type="OrthoDB" id="240589at2"/>
<dbReference type="PIRSF" id="PIRSF012666">
    <property type="entry name" value="UCP012666"/>
    <property type="match status" value="1"/>
</dbReference>
<accession>A0A1I7MMH9</accession>
<name>A0A1I7MMH9_9MICC</name>
<dbReference type="GO" id="GO:0016879">
    <property type="term" value="F:ligase activity, forming carbon-nitrogen bonds"/>
    <property type="evidence" value="ECO:0007669"/>
    <property type="project" value="TreeGrafter"/>
</dbReference>
<evidence type="ECO:0000313" key="3">
    <source>
        <dbReference type="Proteomes" id="UP000198881"/>
    </source>
</evidence>